<protein>
    <recommendedName>
        <fullName evidence="10">Transmembrane 9 superfamily member</fullName>
    </recommendedName>
</protein>
<evidence type="ECO:0000256" key="8">
    <source>
        <dbReference type="ARBA" id="ARBA00023034"/>
    </source>
</evidence>
<dbReference type="GO" id="GO:0072657">
    <property type="term" value="P:protein localization to membrane"/>
    <property type="evidence" value="ECO:0007669"/>
    <property type="project" value="TreeGrafter"/>
</dbReference>
<feature type="transmembrane region" description="Helical" evidence="10">
    <location>
        <begin position="606"/>
        <end position="639"/>
    </location>
</feature>
<feature type="transmembrane region" description="Helical" evidence="10">
    <location>
        <begin position="535"/>
        <end position="563"/>
    </location>
</feature>
<keyword evidence="4 10" id="KW-0812">Transmembrane</keyword>
<feature type="signal peptide" evidence="10">
    <location>
        <begin position="1"/>
        <end position="31"/>
    </location>
</feature>
<evidence type="ECO:0000256" key="7">
    <source>
        <dbReference type="ARBA" id="ARBA00022989"/>
    </source>
</evidence>
<comment type="caution">
    <text evidence="11">The sequence shown here is derived from an EMBL/GenBank/DDBJ whole genome shotgun (WGS) entry which is preliminary data.</text>
</comment>
<dbReference type="PANTHER" id="PTHR10766">
    <property type="entry name" value="TRANSMEMBRANE 9 SUPERFAMILY PROTEIN"/>
    <property type="match status" value="1"/>
</dbReference>
<evidence type="ECO:0000313" key="11">
    <source>
        <dbReference type="EMBL" id="MBA0723039.1"/>
    </source>
</evidence>
<dbReference type="GO" id="GO:0010008">
    <property type="term" value="C:endosome membrane"/>
    <property type="evidence" value="ECO:0007669"/>
    <property type="project" value="UniProtKB-SubCell"/>
</dbReference>
<feature type="transmembrane region" description="Helical" evidence="10">
    <location>
        <begin position="347"/>
        <end position="373"/>
    </location>
</feature>
<keyword evidence="5 10" id="KW-0732">Signal</keyword>
<name>A0A7J9AHU5_9ROSI</name>
<reference evidence="11 12" key="1">
    <citation type="journal article" date="2019" name="Genome Biol. Evol.">
        <title>Insights into the evolution of the New World diploid cottons (Gossypium, subgenus Houzingenia) based on genome sequencing.</title>
        <authorList>
            <person name="Grover C.E."/>
            <person name="Arick M.A. 2nd"/>
            <person name="Thrash A."/>
            <person name="Conover J.L."/>
            <person name="Sanders W.S."/>
            <person name="Peterson D.G."/>
            <person name="Frelichowski J.E."/>
            <person name="Scheffler J.A."/>
            <person name="Scheffler B.E."/>
            <person name="Wendel J.F."/>
        </authorList>
    </citation>
    <scope>NUCLEOTIDE SEQUENCE [LARGE SCALE GENOMIC DNA]</scope>
    <source>
        <strain evidence="11">4</strain>
        <tissue evidence="11">Leaf</tissue>
    </source>
</reference>
<evidence type="ECO:0000256" key="10">
    <source>
        <dbReference type="RuleBase" id="RU363079"/>
    </source>
</evidence>
<keyword evidence="8" id="KW-0333">Golgi apparatus</keyword>
<dbReference type="Proteomes" id="UP000593574">
    <property type="component" value="Unassembled WGS sequence"/>
</dbReference>
<proteinExistence type="inferred from homology"/>
<evidence type="ECO:0000313" key="12">
    <source>
        <dbReference type="Proteomes" id="UP000593574"/>
    </source>
</evidence>
<dbReference type="EMBL" id="JABEZV010000010">
    <property type="protein sequence ID" value="MBA0723039.1"/>
    <property type="molecule type" value="Genomic_DNA"/>
</dbReference>
<dbReference type="Pfam" id="PF02990">
    <property type="entry name" value="EMP70"/>
    <property type="match status" value="1"/>
</dbReference>
<evidence type="ECO:0000256" key="4">
    <source>
        <dbReference type="ARBA" id="ARBA00022692"/>
    </source>
</evidence>
<keyword evidence="9 10" id="KW-0472">Membrane</keyword>
<keyword evidence="6" id="KW-0967">Endosome</keyword>
<evidence type="ECO:0000256" key="1">
    <source>
        <dbReference type="ARBA" id="ARBA00004337"/>
    </source>
</evidence>
<evidence type="ECO:0000256" key="5">
    <source>
        <dbReference type="ARBA" id="ARBA00022729"/>
    </source>
</evidence>
<dbReference type="GO" id="GO:0000139">
    <property type="term" value="C:Golgi membrane"/>
    <property type="evidence" value="ECO:0007669"/>
    <property type="project" value="UniProtKB-SubCell"/>
</dbReference>
<feature type="transmembrane region" description="Helical" evidence="10">
    <location>
        <begin position="575"/>
        <end position="594"/>
    </location>
</feature>
<evidence type="ECO:0000256" key="2">
    <source>
        <dbReference type="ARBA" id="ARBA00004653"/>
    </source>
</evidence>
<sequence>MESQSRSIHNKRSMAMIPALLFLSLIHGVHCFYLPGVAPEDFQKGDPLKVKVNKLTSIKTQLPYSYYSLPFCTPEKIVDSAENLGEVLRGDRIENSPYAFTMQEPQLCTVLCRIMIDAKTAKQFKEKIDDEYRVNMILDNLPLVVPIKRLDQASNTVYQLGYHIGLKGQHAGNKEEKYFIHNHLAFTVKYHRDLQTGSSRIVGFEVKPYSIKHEYEGKWSEKTRLTTCDPHMKRIVVNSNTPLEVEVNKEIIFSYDVEYQESDVKWASRWDSYLLMSDDQIHWFSIVNSLMIVLFLTGMVAMIMLRTLYRDISKYNELETQEEALEETGWKLVHGDVFRPPSNSDLLCVYVGTGVQFLGMVLVTMIFAVLGFLSPSNRGGLMTAMLLLWVSMGIFAGYASTNLYKMFKGAEWKKIAAKTAFMFPAIVFVIFFVLNALIWGQKSSGAVPFGTMFALVFLWFGISVPLVIVGGYVGFKKPAMEDPVKTNKIPRQIPEQAWYMNPIFSILIGGILPFGAVFIELFFILTSIWLNQFYYMFGFLFLVFIILLITCAEITIVLCYFQLCSEDYKWWWRSYLTSGSSALYLFLYAAFYFFTKLEITKLVSGLLYFGYMLIASYAFFVLTGTIGFYACFCFTRLIYSSLKID</sequence>
<evidence type="ECO:0000256" key="6">
    <source>
        <dbReference type="ARBA" id="ARBA00022753"/>
    </source>
</evidence>
<organism evidence="11 12">
    <name type="scientific">Gossypium laxum</name>
    <dbReference type="NCBI Taxonomy" id="34288"/>
    <lineage>
        <taxon>Eukaryota</taxon>
        <taxon>Viridiplantae</taxon>
        <taxon>Streptophyta</taxon>
        <taxon>Embryophyta</taxon>
        <taxon>Tracheophyta</taxon>
        <taxon>Spermatophyta</taxon>
        <taxon>Magnoliopsida</taxon>
        <taxon>eudicotyledons</taxon>
        <taxon>Gunneridae</taxon>
        <taxon>Pentapetalae</taxon>
        <taxon>rosids</taxon>
        <taxon>malvids</taxon>
        <taxon>Malvales</taxon>
        <taxon>Malvaceae</taxon>
        <taxon>Malvoideae</taxon>
        <taxon>Gossypium</taxon>
    </lineage>
</organism>
<feature type="transmembrane region" description="Helical" evidence="10">
    <location>
        <begin position="496"/>
        <end position="529"/>
    </location>
</feature>
<feature type="chain" id="PRO_5029940518" description="Transmembrane 9 superfamily member" evidence="10">
    <location>
        <begin position="32"/>
        <end position="645"/>
    </location>
</feature>
<keyword evidence="12" id="KW-1185">Reference proteome</keyword>
<dbReference type="AlphaFoldDB" id="A0A7J9AHU5"/>
<dbReference type="InterPro" id="IPR004240">
    <property type="entry name" value="EMP70"/>
</dbReference>
<comment type="subcellular location">
    <subcellularLocation>
        <location evidence="1">Endosome membrane</location>
        <topology evidence="1">Multi-pass membrane protein</topology>
    </subcellularLocation>
    <subcellularLocation>
        <location evidence="2">Golgi apparatus membrane</location>
        <topology evidence="2">Multi-pass membrane protein</topology>
    </subcellularLocation>
</comment>
<evidence type="ECO:0000256" key="9">
    <source>
        <dbReference type="ARBA" id="ARBA00023136"/>
    </source>
</evidence>
<feature type="transmembrane region" description="Helical" evidence="10">
    <location>
        <begin position="379"/>
        <end position="399"/>
    </location>
</feature>
<dbReference type="PANTHER" id="PTHR10766:SF110">
    <property type="entry name" value="TRANSMEMBRANE 9 SUPERFAMILY MEMBER 8-RELATED"/>
    <property type="match status" value="1"/>
</dbReference>
<comment type="similarity">
    <text evidence="3 10">Belongs to the nonaspanin (TM9SF) (TC 9.A.2) family.</text>
</comment>
<feature type="transmembrane region" description="Helical" evidence="10">
    <location>
        <begin position="420"/>
        <end position="440"/>
    </location>
</feature>
<evidence type="ECO:0000256" key="3">
    <source>
        <dbReference type="ARBA" id="ARBA00005227"/>
    </source>
</evidence>
<feature type="transmembrane region" description="Helical" evidence="10">
    <location>
        <begin position="452"/>
        <end position="475"/>
    </location>
</feature>
<accession>A0A7J9AHU5</accession>
<feature type="transmembrane region" description="Helical" evidence="10">
    <location>
        <begin position="281"/>
        <end position="305"/>
    </location>
</feature>
<keyword evidence="7 10" id="KW-1133">Transmembrane helix</keyword>
<gene>
    <name evidence="11" type="ORF">Golax_003657</name>
</gene>